<name>A0ABQ7BRK7_BRACR</name>
<evidence type="ECO:0000313" key="2">
    <source>
        <dbReference type="Proteomes" id="UP000266723"/>
    </source>
</evidence>
<gene>
    <name evidence="1" type="ORF">DY000_02039405</name>
</gene>
<accession>A0ABQ7BRK7</accession>
<reference evidence="1 2" key="1">
    <citation type="journal article" date="2020" name="BMC Genomics">
        <title>Intraspecific diversification of the crop wild relative Brassica cretica Lam. using demographic model selection.</title>
        <authorList>
            <person name="Kioukis A."/>
            <person name="Michalopoulou V.A."/>
            <person name="Briers L."/>
            <person name="Pirintsos S."/>
            <person name="Studholme D.J."/>
            <person name="Pavlidis P."/>
            <person name="Sarris P.F."/>
        </authorList>
    </citation>
    <scope>NUCLEOTIDE SEQUENCE [LARGE SCALE GENOMIC DNA]</scope>
    <source>
        <strain evidence="2">cv. PFS-1207/04</strain>
    </source>
</reference>
<protein>
    <submittedName>
        <fullName evidence="1">Uncharacterized protein</fullName>
    </submittedName>
</protein>
<sequence length="66" mass="7706">MSVGGVRKTDFKDKMLCLRPSYRFLPLMCQDQSVLRALGRVRHGWIVRCLIDLERLCRSATDDKHN</sequence>
<keyword evidence="2" id="KW-1185">Reference proteome</keyword>
<evidence type="ECO:0000313" key="1">
    <source>
        <dbReference type="EMBL" id="KAF3534825.1"/>
    </source>
</evidence>
<proteinExistence type="predicted"/>
<dbReference type="Proteomes" id="UP000266723">
    <property type="component" value="Unassembled WGS sequence"/>
</dbReference>
<comment type="caution">
    <text evidence="1">The sequence shown here is derived from an EMBL/GenBank/DDBJ whole genome shotgun (WGS) entry which is preliminary data.</text>
</comment>
<dbReference type="EMBL" id="QGKV02001507">
    <property type="protein sequence ID" value="KAF3534825.1"/>
    <property type="molecule type" value="Genomic_DNA"/>
</dbReference>
<organism evidence="1 2">
    <name type="scientific">Brassica cretica</name>
    <name type="common">Mustard</name>
    <dbReference type="NCBI Taxonomy" id="69181"/>
    <lineage>
        <taxon>Eukaryota</taxon>
        <taxon>Viridiplantae</taxon>
        <taxon>Streptophyta</taxon>
        <taxon>Embryophyta</taxon>
        <taxon>Tracheophyta</taxon>
        <taxon>Spermatophyta</taxon>
        <taxon>Magnoliopsida</taxon>
        <taxon>eudicotyledons</taxon>
        <taxon>Gunneridae</taxon>
        <taxon>Pentapetalae</taxon>
        <taxon>rosids</taxon>
        <taxon>malvids</taxon>
        <taxon>Brassicales</taxon>
        <taxon>Brassicaceae</taxon>
        <taxon>Brassiceae</taxon>
        <taxon>Brassica</taxon>
    </lineage>
</organism>